<keyword evidence="3" id="KW-1185">Reference proteome</keyword>
<gene>
    <name evidence="2" type="ordered locus">Sden_1648</name>
</gene>
<dbReference type="Pfam" id="PF01206">
    <property type="entry name" value="TusA"/>
    <property type="match status" value="1"/>
</dbReference>
<organism evidence="2 3">
    <name type="scientific">Shewanella denitrificans (strain OS217 / ATCC BAA-1090 / DSM 15013)</name>
    <dbReference type="NCBI Taxonomy" id="318161"/>
    <lineage>
        <taxon>Bacteria</taxon>
        <taxon>Pseudomonadati</taxon>
        <taxon>Pseudomonadota</taxon>
        <taxon>Gammaproteobacteria</taxon>
        <taxon>Alteromonadales</taxon>
        <taxon>Shewanellaceae</taxon>
        <taxon>Shewanella</taxon>
    </lineage>
</organism>
<dbReference type="InterPro" id="IPR036868">
    <property type="entry name" value="TusA-like_sf"/>
</dbReference>
<dbReference type="CDD" id="cd00291">
    <property type="entry name" value="SirA_YedF_YeeD"/>
    <property type="match status" value="1"/>
</dbReference>
<dbReference type="SUPFAM" id="SSF64307">
    <property type="entry name" value="SirA-like"/>
    <property type="match status" value="1"/>
</dbReference>
<dbReference type="HOGENOM" id="CLU_165255_3_1_6"/>
<dbReference type="eggNOG" id="COG0425">
    <property type="taxonomic scope" value="Bacteria"/>
</dbReference>
<dbReference type="Gene3D" id="3.30.110.40">
    <property type="entry name" value="TusA-like domain"/>
    <property type="match status" value="1"/>
</dbReference>
<evidence type="ECO:0000313" key="2">
    <source>
        <dbReference type="EMBL" id="ABE54932.1"/>
    </source>
</evidence>
<dbReference type="STRING" id="318161.Sden_1648"/>
<name>Q12NP4_SHEDO</name>
<reference evidence="2 3" key="1">
    <citation type="submission" date="2006-03" db="EMBL/GenBank/DDBJ databases">
        <title>Complete sequence of Shewanella denitrificans OS217.</title>
        <authorList>
            <consortium name="US DOE Joint Genome Institute"/>
            <person name="Copeland A."/>
            <person name="Lucas S."/>
            <person name="Lapidus A."/>
            <person name="Barry K."/>
            <person name="Detter J.C."/>
            <person name="Glavina del Rio T."/>
            <person name="Hammon N."/>
            <person name="Israni S."/>
            <person name="Dalin E."/>
            <person name="Tice H."/>
            <person name="Pitluck S."/>
            <person name="Brettin T."/>
            <person name="Bruce D."/>
            <person name="Han C."/>
            <person name="Tapia R."/>
            <person name="Gilna P."/>
            <person name="Kiss H."/>
            <person name="Schmutz J."/>
            <person name="Larimer F."/>
            <person name="Land M."/>
            <person name="Hauser L."/>
            <person name="Kyrpides N."/>
            <person name="Lykidis A."/>
            <person name="Richardson P."/>
        </authorList>
    </citation>
    <scope>NUCLEOTIDE SEQUENCE [LARGE SCALE GENOMIC DNA]</scope>
    <source>
        <strain evidence="3">OS217 / ATCC BAA-1090 / DSM 15013</strain>
    </source>
</reference>
<proteinExistence type="predicted"/>
<dbReference type="RefSeq" id="WP_011496090.1">
    <property type="nucleotide sequence ID" value="NC_007954.1"/>
</dbReference>
<evidence type="ECO:0000313" key="3">
    <source>
        <dbReference type="Proteomes" id="UP000001982"/>
    </source>
</evidence>
<dbReference type="Proteomes" id="UP000001982">
    <property type="component" value="Chromosome"/>
</dbReference>
<evidence type="ECO:0000259" key="1">
    <source>
        <dbReference type="PROSITE" id="PS01148"/>
    </source>
</evidence>
<protein>
    <recommendedName>
        <fullName evidence="1">UPF0033 domain-containing protein</fullName>
    </recommendedName>
</protein>
<dbReference type="OrthoDB" id="9797352at2"/>
<dbReference type="EMBL" id="CP000302">
    <property type="protein sequence ID" value="ABE54932.1"/>
    <property type="molecule type" value="Genomic_DNA"/>
</dbReference>
<dbReference type="AlphaFoldDB" id="Q12NP4"/>
<sequence>MIIIDLTAYSCPYPLVQTKLNLKQLAVGDKMQLLLSDPGSRQDVPAYLKKTAYPFEIIDDNAQLLSIIVSVI</sequence>
<dbReference type="InterPro" id="IPR001455">
    <property type="entry name" value="TusA-like"/>
</dbReference>
<accession>Q12NP4</accession>
<feature type="domain" description="UPF0033" evidence="1">
    <location>
        <begin position="4"/>
        <end position="28"/>
    </location>
</feature>
<dbReference type="KEGG" id="sdn:Sden_1648"/>
<dbReference type="PROSITE" id="PS01148">
    <property type="entry name" value="UPF0033"/>
    <property type="match status" value="1"/>
</dbReference>